<dbReference type="EMBL" id="JAWDGP010004710">
    <property type="protein sequence ID" value="KAK3762482.1"/>
    <property type="molecule type" value="Genomic_DNA"/>
</dbReference>
<organism evidence="2 3">
    <name type="scientific">Elysia crispata</name>
    <name type="common">lettuce slug</name>
    <dbReference type="NCBI Taxonomy" id="231223"/>
    <lineage>
        <taxon>Eukaryota</taxon>
        <taxon>Metazoa</taxon>
        <taxon>Spiralia</taxon>
        <taxon>Lophotrochozoa</taxon>
        <taxon>Mollusca</taxon>
        <taxon>Gastropoda</taxon>
        <taxon>Heterobranchia</taxon>
        <taxon>Euthyneura</taxon>
        <taxon>Panpulmonata</taxon>
        <taxon>Sacoglossa</taxon>
        <taxon>Placobranchoidea</taxon>
        <taxon>Plakobranchidae</taxon>
        <taxon>Elysia</taxon>
    </lineage>
</organism>
<keyword evidence="3" id="KW-1185">Reference proteome</keyword>
<evidence type="ECO:0000313" key="2">
    <source>
        <dbReference type="EMBL" id="KAK3762482.1"/>
    </source>
</evidence>
<comment type="caution">
    <text evidence="2">The sequence shown here is derived from an EMBL/GenBank/DDBJ whole genome shotgun (WGS) entry which is preliminary data.</text>
</comment>
<name>A0AAE1D9R0_9GAST</name>
<evidence type="ECO:0000256" key="1">
    <source>
        <dbReference type="SAM" id="MobiDB-lite"/>
    </source>
</evidence>
<proteinExistence type="predicted"/>
<dbReference type="Proteomes" id="UP001283361">
    <property type="component" value="Unassembled WGS sequence"/>
</dbReference>
<gene>
    <name evidence="2" type="ORF">RRG08_009870</name>
</gene>
<reference evidence="2" key="1">
    <citation type="journal article" date="2023" name="G3 (Bethesda)">
        <title>A reference genome for the long-term kleptoplast-retaining sea slug Elysia crispata morphotype clarki.</title>
        <authorList>
            <person name="Eastman K.E."/>
            <person name="Pendleton A.L."/>
            <person name="Shaikh M.A."/>
            <person name="Suttiyut T."/>
            <person name="Ogas R."/>
            <person name="Tomko P."/>
            <person name="Gavelis G."/>
            <person name="Widhalm J.R."/>
            <person name="Wisecaver J.H."/>
        </authorList>
    </citation>
    <scope>NUCLEOTIDE SEQUENCE</scope>
    <source>
        <strain evidence="2">ECLA1</strain>
    </source>
</reference>
<dbReference type="AlphaFoldDB" id="A0AAE1D9R0"/>
<feature type="region of interest" description="Disordered" evidence="1">
    <location>
        <begin position="81"/>
        <end position="104"/>
    </location>
</feature>
<evidence type="ECO:0000313" key="3">
    <source>
        <dbReference type="Proteomes" id="UP001283361"/>
    </source>
</evidence>
<feature type="region of interest" description="Disordered" evidence="1">
    <location>
        <begin position="23"/>
        <end position="54"/>
    </location>
</feature>
<protein>
    <submittedName>
        <fullName evidence="2">Uncharacterized protein</fullName>
    </submittedName>
</protein>
<sequence>MEPSPPCLDRRFKLASSVDRLRDRDPWPLADVSVDEPDELPPPATESTHVGPLPAVQHGLTMSARQTNSQLFPLPRCSRNSVPTISHSDKHVHSPHTYMTRLQM</sequence>
<accession>A0AAE1D9R0</accession>